<feature type="compositionally biased region" description="Basic residues" evidence="1">
    <location>
        <begin position="348"/>
        <end position="357"/>
    </location>
</feature>
<accession>A0A0F4YUL7</accession>
<dbReference type="OrthoDB" id="2351940at2759"/>
<comment type="caution">
    <text evidence="2">The sequence shown here is derived from an EMBL/GenBank/DDBJ whole genome shotgun (WGS) entry which is preliminary data.</text>
</comment>
<feature type="compositionally biased region" description="Polar residues" evidence="1">
    <location>
        <begin position="116"/>
        <end position="128"/>
    </location>
</feature>
<dbReference type="GeneID" id="25316442"/>
<feature type="compositionally biased region" description="Basic and acidic residues" evidence="1">
    <location>
        <begin position="97"/>
        <end position="115"/>
    </location>
</feature>
<feature type="compositionally biased region" description="Low complexity" evidence="1">
    <location>
        <begin position="516"/>
        <end position="528"/>
    </location>
</feature>
<feature type="region of interest" description="Disordered" evidence="1">
    <location>
        <begin position="509"/>
        <end position="532"/>
    </location>
</feature>
<evidence type="ECO:0000313" key="2">
    <source>
        <dbReference type="EMBL" id="KKA21929.1"/>
    </source>
</evidence>
<name>A0A0F4YUL7_RASE3</name>
<dbReference type="EMBL" id="LASV01000164">
    <property type="protein sequence ID" value="KKA21929.1"/>
    <property type="molecule type" value="Genomic_DNA"/>
</dbReference>
<evidence type="ECO:0000256" key="1">
    <source>
        <dbReference type="SAM" id="MobiDB-lite"/>
    </source>
</evidence>
<proteinExistence type="predicted"/>
<feature type="region of interest" description="Disordered" evidence="1">
    <location>
        <begin position="347"/>
        <end position="367"/>
    </location>
</feature>
<evidence type="ECO:0000313" key="3">
    <source>
        <dbReference type="Proteomes" id="UP000053958"/>
    </source>
</evidence>
<feature type="region of interest" description="Disordered" evidence="1">
    <location>
        <begin position="92"/>
        <end position="160"/>
    </location>
</feature>
<dbReference type="STRING" id="1408163.A0A0F4YUL7"/>
<keyword evidence="3" id="KW-1185">Reference proteome</keyword>
<dbReference type="AlphaFoldDB" id="A0A0F4YUL7"/>
<organism evidence="2 3">
    <name type="scientific">Rasamsonia emersonii (strain ATCC 16479 / CBS 393.64 / IMI 116815)</name>
    <dbReference type="NCBI Taxonomy" id="1408163"/>
    <lineage>
        <taxon>Eukaryota</taxon>
        <taxon>Fungi</taxon>
        <taxon>Dikarya</taxon>
        <taxon>Ascomycota</taxon>
        <taxon>Pezizomycotina</taxon>
        <taxon>Eurotiomycetes</taxon>
        <taxon>Eurotiomycetidae</taxon>
        <taxon>Eurotiales</taxon>
        <taxon>Trichocomaceae</taxon>
        <taxon>Rasamsonia</taxon>
    </lineage>
</organism>
<protein>
    <submittedName>
        <fullName evidence="2">Uncharacterized protein</fullName>
    </submittedName>
</protein>
<feature type="compositionally biased region" description="Low complexity" evidence="1">
    <location>
        <begin position="8"/>
        <end position="22"/>
    </location>
</feature>
<sequence length="597" mass="67551">MSGNFDYPPASSRAPRGSASERPQGHPNVAARLQHLRDLLVSERARERSGETTARALETLNQELEELRSDRVRDRSNYEQARAAVDRQLQQLQSDFSTRRADRIRRRIPDRERQRNSLMEQEPDPSTSRQRRRGLRPSESLARLRDGRTNRTGNMDLDGLTGLQRGLQQAAARIGDADAAIASALDEAIPRLDSPAIPEFEWDSPLVPDHPMDSQVNGWRAKRRKLDSDDNREGLRGFSYGHYGQVVPGALKMEIASCDGGTYCGDNGESSWPENVLLNDSSVYCTKSDRCNLILRHRGETPFCLKKIVIKAPKSGFDAPIQEGMIFVSMTSDGLLERTEQYQIQYSPHRRRCRRNRGPGSRPSLEYMNSYRYPLQALERTVLTDSDHYSDSEMESSATTRAGQYYPGSTSDNPVPEFRVTTDYDDKSEDGGDENREDDDDLPSATEIERMDMEQFEDDLLCPEDEESESDDDNELSAFNRGRLEMRRQMRALRGQDDILRRRRMAPSLIEPVGPPARGSSSQAGGASHTPEVMKPHARFFIERDKSMVSIKFDPPPSGKFILIKLFSPYKGGNIDIQSIIVYGFAGPRYFPAGQFR</sequence>
<gene>
    <name evidence="2" type="ORF">T310_4093</name>
</gene>
<feature type="region of interest" description="Disordered" evidence="1">
    <location>
        <begin position="387"/>
        <end position="445"/>
    </location>
</feature>
<dbReference type="Proteomes" id="UP000053958">
    <property type="component" value="Unassembled WGS sequence"/>
</dbReference>
<feature type="compositionally biased region" description="Basic and acidic residues" evidence="1">
    <location>
        <begin position="420"/>
        <end position="434"/>
    </location>
</feature>
<reference evidence="2 3" key="1">
    <citation type="submission" date="2015-04" db="EMBL/GenBank/DDBJ databases">
        <authorList>
            <person name="Heijne W.H."/>
            <person name="Fedorova N.D."/>
            <person name="Nierman W.C."/>
            <person name="Vollebregt A.W."/>
            <person name="Zhao Z."/>
            <person name="Wu L."/>
            <person name="Kumar M."/>
            <person name="Stam H."/>
            <person name="van den Berg M.A."/>
            <person name="Pel H.J."/>
        </authorList>
    </citation>
    <scope>NUCLEOTIDE SEQUENCE [LARGE SCALE GENOMIC DNA]</scope>
    <source>
        <strain evidence="2 3">CBS 393.64</strain>
    </source>
</reference>
<dbReference type="RefSeq" id="XP_013328541.1">
    <property type="nucleotide sequence ID" value="XM_013473087.1"/>
</dbReference>
<feature type="compositionally biased region" description="Polar residues" evidence="1">
    <location>
        <begin position="395"/>
        <end position="413"/>
    </location>
</feature>
<feature type="region of interest" description="Disordered" evidence="1">
    <location>
        <begin position="1"/>
        <end position="27"/>
    </location>
</feature>